<evidence type="ECO:0000313" key="1">
    <source>
        <dbReference type="EMBL" id="KAH7838852.1"/>
    </source>
</evidence>
<dbReference type="Proteomes" id="UP000828048">
    <property type="component" value="Chromosome 6"/>
</dbReference>
<proteinExistence type="predicted"/>
<keyword evidence="2" id="KW-1185">Reference proteome</keyword>
<name>A0ACB7XDQ1_9ERIC</name>
<evidence type="ECO:0000313" key="2">
    <source>
        <dbReference type="Proteomes" id="UP000828048"/>
    </source>
</evidence>
<dbReference type="EMBL" id="CM037156">
    <property type="protein sequence ID" value="KAH7838852.1"/>
    <property type="molecule type" value="Genomic_DNA"/>
</dbReference>
<gene>
    <name evidence="1" type="ORF">Vadar_031933</name>
</gene>
<reference evidence="1 2" key="1">
    <citation type="journal article" date="2021" name="Hortic Res">
        <title>High-quality reference genome and annotation aids understanding of berry development for evergreen blueberry (Vaccinium darrowii).</title>
        <authorList>
            <person name="Yu J."/>
            <person name="Hulse-Kemp A.M."/>
            <person name="Babiker E."/>
            <person name="Staton M."/>
        </authorList>
    </citation>
    <scope>NUCLEOTIDE SEQUENCE [LARGE SCALE GENOMIC DNA]</scope>
    <source>
        <strain evidence="2">cv. NJ 8807/NJ 8810</strain>
        <tissue evidence="1">Young leaf</tissue>
    </source>
</reference>
<protein>
    <submittedName>
        <fullName evidence="1">Uncharacterized protein</fullName>
    </submittedName>
</protein>
<accession>A0ACB7XDQ1</accession>
<sequence length="487" mass="54276">MGSVTRGECKTGEAGYREWTQQMASLITNCINKDLQALVETIVKREFSTVGRNVARTISPAIEKAVFVAIAEAFQKGVGDKAVHQLEKSVNLKIEATEKLKSSLVASVIPAFEMSCKAMFEQVAKKGMIHHATEAQQQFESALRDAINSASSKFKSSESPTQLSNGPLDGLHDKIEAPLDPTKELFRLVSERKYEEAFTAALQRSDVSILSWLCSQVDLQRILVMVPLPLSQEVLLSLLQQLACDISKNTTRKLVWMTEVAVALNPTDPMIAVHVRPIFNAHLHPEVILIISSFHIYLGLEILLGTAAAVAQALLGIELEPHFNAPYLSTSLQDFWGRRWNLVVAQTLRHTVYDPILGVSARFMGRKWASLPAVMCTFLVSALMHELIFYYLGRMRPTWELTWFFLLHGACLVVEIAIKKVVKDRYRLPRVIATPMTVGFVMVTGLWLFLPQLLRCKTDVRSLQEFALLGAFVKDVVAGGVKLTTVQ</sequence>
<organism evidence="1 2">
    <name type="scientific">Vaccinium darrowii</name>
    <dbReference type="NCBI Taxonomy" id="229202"/>
    <lineage>
        <taxon>Eukaryota</taxon>
        <taxon>Viridiplantae</taxon>
        <taxon>Streptophyta</taxon>
        <taxon>Embryophyta</taxon>
        <taxon>Tracheophyta</taxon>
        <taxon>Spermatophyta</taxon>
        <taxon>Magnoliopsida</taxon>
        <taxon>eudicotyledons</taxon>
        <taxon>Gunneridae</taxon>
        <taxon>Pentapetalae</taxon>
        <taxon>asterids</taxon>
        <taxon>Ericales</taxon>
        <taxon>Ericaceae</taxon>
        <taxon>Vaccinioideae</taxon>
        <taxon>Vaccinieae</taxon>
        <taxon>Vaccinium</taxon>
    </lineage>
</organism>
<comment type="caution">
    <text evidence="1">The sequence shown here is derived from an EMBL/GenBank/DDBJ whole genome shotgun (WGS) entry which is preliminary data.</text>
</comment>